<reference evidence="3" key="1">
    <citation type="submission" date="2020-05" db="EMBL/GenBank/DDBJ databases">
        <title>WGS assembly of Panicum virgatum.</title>
        <authorList>
            <person name="Lovell J.T."/>
            <person name="Jenkins J."/>
            <person name="Shu S."/>
            <person name="Juenger T.E."/>
            <person name="Schmutz J."/>
        </authorList>
    </citation>
    <scope>NUCLEOTIDE SEQUENCE</scope>
    <source>
        <strain evidence="3">AP13</strain>
    </source>
</reference>
<dbReference type="PROSITE" id="PS00636">
    <property type="entry name" value="DNAJ_1"/>
    <property type="match status" value="1"/>
</dbReference>
<dbReference type="CDD" id="cd06257">
    <property type="entry name" value="DnaJ"/>
    <property type="match status" value="1"/>
</dbReference>
<dbReference type="PANTHER" id="PTHR44743">
    <property type="entry name" value="PUTATIVE, EXPRESSED-RELATED"/>
    <property type="match status" value="1"/>
</dbReference>
<evidence type="ECO:0000313" key="4">
    <source>
        <dbReference type="Proteomes" id="UP000823388"/>
    </source>
</evidence>
<dbReference type="PANTHER" id="PTHR44743:SF4">
    <property type="entry name" value="J DOMAIN-CONTAINING PROTEIN"/>
    <property type="match status" value="1"/>
</dbReference>
<proteinExistence type="predicted"/>
<evidence type="ECO:0000259" key="2">
    <source>
        <dbReference type="PROSITE" id="PS50076"/>
    </source>
</evidence>
<gene>
    <name evidence="3" type="ORF">PVAP13_4NG306566</name>
</gene>
<dbReference type="GO" id="GO:0005783">
    <property type="term" value="C:endoplasmic reticulum"/>
    <property type="evidence" value="ECO:0007669"/>
    <property type="project" value="UniProtKB-ARBA"/>
</dbReference>
<dbReference type="PRINTS" id="PR00625">
    <property type="entry name" value="JDOMAIN"/>
</dbReference>
<name>A0A8T0TGV7_PANVG</name>
<evidence type="ECO:0000256" key="1">
    <source>
        <dbReference type="SAM" id="MobiDB-lite"/>
    </source>
</evidence>
<dbReference type="Pfam" id="PF00226">
    <property type="entry name" value="DnaJ"/>
    <property type="match status" value="1"/>
</dbReference>
<sequence length="246" mass="26814">MCASARLGMHRSGSAHRGLRRTSVTACSARRARHAVLTSPRRTGVAAGHRLALARRPFPPFRSGAAPPRAAVAARSLALHDGSARAARRGVVPAGPFRTGRWCPRIPRARRATRQAGWGPVQAFQSPASRLHRGQGRRIAAMGGGSGRPCYYAVLGVSRDASAVDIRAAYRRQALKWHPDKLQVRGDDGDRRRANEEAKAKFQQLQMAYEVLSDASKKAVYDRDVVVFPSVSDLESTFILDMMPVS</sequence>
<dbReference type="Proteomes" id="UP000823388">
    <property type="component" value="Chromosome 4N"/>
</dbReference>
<dbReference type="InterPro" id="IPR036869">
    <property type="entry name" value="J_dom_sf"/>
</dbReference>
<dbReference type="Gene3D" id="1.10.287.110">
    <property type="entry name" value="DnaJ domain"/>
    <property type="match status" value="1"/>
</dbReference>
<comment type="caution">
    <text evidence="3">The sequence shown here is derived from an EMBL/GenBank/DDBJ whole genome shotgun (WGS) entry which is preliminary data.</text>
</comment>
<keyword evidence="4" id="KW-1185">Reference proteome</keyword>
<organism evidence="3 4">
    <name type="scientific">Panicum virgatum</name>
    <name type="common">Blackwell switchgrass</name>
    <dbReference type="NCBI Taxonomy" id="38727"/>
    <lineage>
        <taxon>Eukaryota</taxon>
        <taxon>Viridiplantae</taxon>
        <taxon>Streptophyta</taxon>
        <taxon>Embryophyta</taxon>
        <taxon>Tracheophyta</taxon>
        <taxon>Spermatophyta</taxon>
        <taxon>Magnoliopsida</taxon>
        <taxon>Liliopsida</taxon>
        <taxon>Poales</taxon>
        <taxon>Poaceae</taxon>
        <taxon>PACMAD clade</taxon>
        <taxon>Panicoideae</taxon>
        <taxon>Panicodae</taxon>
        <taxon>Paniceae</taxon>
        <taxon>Panicinae</taxon>
        <taxon>Panicum</taxon>
        <taxon>Panicum sect. Hiantes</taxon>
    </lineage>
</organism>
<dbReference type="InterPro" id="IPR001623">
    <property type="entry name" value="DnaJ_domain"/>
</dbReference>
<evidence type="ECO:0000313" key="3">
    <source>
        <dbReference type="EMBL" id="KAG2607916.1"/>
    </source>
</evidence>
<feature type="domain" description="J" evidence="2">
    <location>
        <begin position="150"/>
        <end position="225"/>
    </location>
</feature>
<protein>
    <recommendedName>
        <fullName evidence="2">J domain-containing protein</fullName>
    </recommendedName>
</protein>
<feature type="region of interest" description="Disordered" evidence="1">
    <location>
        <begin position="1"/>
        <end position="23"/>
    </location>
</feature>
<dbReference type="PROSITE" id="PS50076">
    <property type="entry name" value="DNAJ_2"/>
    <property type="match status" value="1"/>
</dbReference>
<accession>A0A8T0TGV7</accession>
<dbReference type="AlphaFoldDB" id="A0A8T0TGV7"/>
<dbReference type="EMBL" id="CM029044">
    <property type="protein sequence ID" value="KAG2607916.1"/>
    <property type="molecule type" value="Genomic_DNA"/>
</dbReference>
<dbReference type="SUPFAM" id="SSF46565">
    <property type="entry name" value="Chaperone J-domain"/>
    <property type="match status" value="1"/>
</dbReference>
<dbReference type="InterPro" id="IPR018253">
    <property type="entry name" value="DnaJ_domain_CS"/>
</dbReference>
<dbReference type="SMART" id="SM00271">
    <property type="entry name" value="DnaJ"/>
    <property type="match status" value="1"/>
</dbReference>